<dbReference type="SUPFAM" id="SSF53850">
    <property type="entry name" value="Periplasmic binding protein-like II"/>
    <property type="match status" value="1"/>
</dbReference>
<accession>D3UJ69</accession>
<evidence type="ECO:0000256" key="3">
    <source>
        <dbReference type="ARBA" id="ARBA00022729"/>
    </source>
</evidence>
<keyword evidence="3 5" id="KW-0732">Signal</keyword>
<feature type="chain" id="PRO_5003051183" evidence="5">
    <location>
        <begin position="18"/>
        <end position="242"/>
    </location>
</feature>
<comment type="similarity">
    <text evidence="1">Belongs to the bacterial solute-binding protein ModA family.</text>
</comment>
<dbReference type="Pfam" id="PF13531">
    <property type="entry name" value="SBP_bac_11"/>
    <property type="match status" value="1"/>
</dbReference>
<dbReference type="InterPro" id="IPR050682">
    <property type="entry name" value="ModA/WtpA"/>
</dbReference>
<dbReference type="STRING" id="679897.HMU12900"/>
<feature type="binding site" evidence="4">
    <location>
        <position position="55"/>
    </location>
    <ligand>
        <name>molybdate</name>
        <dbReference type="ChEBI" id="CHEBI:36264"/>
    </ligand>
</feature>
<dbReference type="PIRSF" id="PIRSF004846">
    <property type="entry name" value="ModA"/>
    <property type="match status" value="1"/>
</dbReference>
<keyword evidence="2 4" id="KW-0479">Metal-binding</keyword>
<keyword evidence="6" id="KW-0449">Lipoprotein</keyword>
<evidence type="ECO:0000313" key="6">
    <source>
        <dbReference type="EMBL" id="CBG40544.1"/>
    </source>
</evidence>
<keyword evidence="7" id="KW-1185">Reference proteome</keyword>
<reference evidence="6 7" key="1">
    <citation type="journal article" date="2010" name="BMC Genomics">
        <title>Comparative genomics and proteomics of Helicobacter mustelae, an ulcerogenic and carcinogenic gastric pathogen.</title>
        <authorList>
            <person name="O'Toole P.W."/>
            <person name="Snelling W.J."/>
            <person name="Canchaya C."/>
            <person name="Forde B.M."/>
            <person name="Hardie K.R."/>
            <person name="Josenhans C."/>
            <person name="Graham R.L.J."/>
            <person name="McMullan G."/>
            <person name="Parkhill J."/>
            <person name="Belda E."/>
            <person name="Bentley S.D."/>
        </authorList>
    </citation>
    <scope>NUCLEOTIDE SEQUENCE [LARGE SCALE GENOMIC DNA]</scope>
    <source>
        <strain evidence="7">ATCC 43772 / LMG 18044 / NCTC 12198 / 12198</strain>
    </source>
</reference>
<dbReference type="RefSeq" id="WP_013023611.1">
    <property type="nucleotide sequence ID" value="NC_013949.1"/>
</dbReference>
<sequence length="242" mass="27358">MKRVFIFFLLCISISLAETINVLAAANLSKVLEEIKKNYLKNHKKEQINITYMSSGKAFAQLKNQIPVSLFVSADTFYPQRLFEEHLTQKPKIYAQGVLVLWSKTLPIHNLQSLTNQKIKNIALPNPDLAPYGRAAKEALNKKNLSNEIDDKIRQATSVSQAHQWVENGDCEVGFGALSLLNTKDGHTSFIKVDPKLYAPIQQSLAITNFGKNSPLTRDFADFILQSKQTFKKYGYLIPQEK</sequence>
<dbReference type="PANTHER" id="PTHR30632">
    <property type="entry name" value="MOLYBDATE-BINDING PERIPLASMIC PROTEIN"/>
    <property type="match status" value="1"/>
</dbReference>
<dbReference type="KEGG" id="hms:HMU12900"/>
<name>D3UJ69_HELM1</name>
<evidence type="ECO:0000256" key="1">
    <source>
        <dbReference type="ARBA" id="ARBA00009175"/>
    </source>
</evidence>
<proteinExistence type="inferred from homology"/>
<feature type="signal peptide" evidence="5">
    <location>
        <begin position="1"/>
        <end position="17"/>
    </location>
</feature>
<gene>
    <name evidence="6" type="primary">modA</name>
    <name evidence="6" type="ordered locus">HMU12900</name>
</gene>
<feature type="binding site" evidence="4">
    <location>
        <position position="159"/>
    </location>
    <ligand>
        <name>molybdate</name>
        <dbReference type="ChEBI" id="CHEBI:36264"/>
    </ligand>
</feature>
<dbReference type="EMBL" id="FN555004">
    <property type="protein sequence ID" value="CBG40544.1"/>
    <property type="molecule type" value="Genomic_DNA"/>
</dbReference>
<dbReference type="Proteomes" id="UP000001522">
    <property type="component" value="Chromosome"/>
</dbReference>
<evidence type="ECO:0000256" key="5">
    <source>
        <dbReference type="SAM" id="SignalP"/>
    </source>
</evidence>
<evidence type="ECO:0000256" key="2">
    <source>
        <dbReference type="ARBA" id="ARBA00022723"/>
    </source>
</evidence>
<dbReference type="eggNOG" id="COG0725">
    <property type="taxonomic scope" value="Bacteria"/>
</dbReference>
<organism evidence="6 7">
    <name type="scientific">Helicobacter mustelae (strain ATCC 43772 / CCUG 25715 / CIP 103759 / LMG 18044 / NCTC 12198 / R85-136P)</name>
    <name type="common">Campylobacter mustelae</name>
    <dbReference type="NCBI Taxonomy" id="679897"/>
    <lineage>
        <taxon>Bacteria</taxon>
        <taxon>Pseudomonadati</taxon>
        <taxon>Campylobacterota</taxon>
        <taxon>Epsilonproteobacteria</taxon>
        <taxon>Campylobacterales</taxon>
        <taxon>Helicobacteraceae</taxon>
        <taxon>Helicobacter</taxon>
    </lineage>
</organism>
<dbReference type="Gene3D" id="3.40.190.10">
    <property type="entry name" value="Periplasmic binding protein-like II"/>
    <property type="match status" value="2"/>
</dbReference>
<dbReference type="NCBIfam" id="TIGR01256">
    <property type="entry name" value="modA"/>
    <property type="match status" value="1"/>
</dbReference>
<evidence type="ECO:0000313" key="7">
    <source>
        <dbReference type="Proteomes" id="UP000001522"/>
    </source>
</evidence>
<protein>
    <submittedName>
        <fullName evidence="6">Putative molybdate-binding lipoprotein</fullName>
    </submittedName>
</protein>
<evidence type="ECO:0000256" key="4">
    <source>
        <dbReference type="PIRSR" id="PIRSR004846-1"/>
    </source>
</evidence>
<keyword evidence="4" id="KW-0500">Molybdenum</keyword>
<dbReference type="PANTHER" id="PTHR30632:SF14">
    <property type="entry name" value="TUNGSTATE_MOLYBDATE_CHROMATE-BINDING PROTEIN MODA"/>
    <property type="match status" value="1"/>
</dbReference>
<dbReference type="AlphaFoldDB" id="D3UJ69"/>
<dbReference type="HOGENOM" id="CLU_065520_1_0_7"/>
<dbReference type="GO" id="GO:0046872">
    <property type="term" value="F:metal ion binding"/>
    <property type="evidence" value="ECO:0007669"/>
    <property type="project" value="UniProtKB-KW"/>
</dbReference>
<dbReference type="GO" id="GO:0030973">
    <property type="term" value="F:molybdate ion binding"/>
    <property type="evidence" value="ECO:0007669"/>
    <property type="project" value="TreeGrafter"/>
</dbReference>
<dbReference type="InterPro" id="IPR005950">
    <property type="entry name" value="ModA"/>
</dbReference>
<dbReference type="GO" id="GO:0015689">
    <property type="term" value="P:molybdate ion transport"/>
    <property type="evidence" value="ECO:0007669"/>
    <property type="project" value="InterPro"/>
</dbReference>